<dbReference type="EMBL" id="FMAU01000004">
    <property type="protein sequence ID" value="SCC24006.1"/>
    <property type="molecule type" value="Genomic_DNA"/>
</dbReference>
<evidence type="ECO:0000313" key="2">
    <source>
        <dbReference type="EMBL" id="SCC24006.1"/>
    </source>
</evidence>
<dbReference type="RefSeq" id="WP_058299342.1">
    <property type="nucleotide sequence ID" value="NZ_FMAU01000004.1"/>
</dbReference>
<feature type="transmembrane region" description="Helical" evidence="1">
    <location>
        <begin position="315"/>
        <end position="335"/>
    </location>
</feature>
<dbReference type="OrthoDB" id="5787206at2"/>
<feature type="transmembrane region" description="Helical" evidence="1">
    <location>
        <begin position="341"/>
        <end position="360"/>
    </location>
</feature>
<feature type="transmembrane region" description="Helical" evidence="1">
    <location>
        <begin position="128"/>
        <end position="148"/>
    </location>
</feature>
<dbReference type="AlphaFoldDB" id="A0A0V8HCY6"/>
<feature type="transmembrane region" description="Helical" evidence="1">
    <location>
        <begin position="27"/>
        <end position="47"/>
    </location>
</feature>
<feature type="transmembrane region" description="Helical" evidence="1">
    <location>
        <begin position="206"/>
        <end position="239"/>
    </location>
</feature>
<evidence type="ECO:0000256" key="1">
    <source>
        <dbReference type="SAM" id="Phobius"/>
    </source>
</evidence>
<evidence type="ECO:0008006" key="4">
    <source>
        <dbReference type="Google" id="ProtNLM"/>
    </source>
</evidence>
<feature type="transmembrane region" description="Helical" evidence="1">
    <location>
        <begin position="54"/>
        <end position="76"/>
    </location>
</feature>
<name>A0A0V8HCY6_9BACI</name>
<keyword evidence="1" id="KW-0472">Membrane</keyword>
<feature type="transmembrane region" description="Helical" evidence="1">
    <location>
        <begin position="160"/>
        <end position="177"/>
    </location>
</feature>
<keyword evidence="3" id="KW-1185">Reference proteome</keyword>
<feature type="transmembrane region" description="Helical" evidence="1">
    <location>
        <begin position="399"/>
        <end position="416"/>
    </location>
</feature>
<accession>A0A0V8HCY6</accession>
<keyword evidence="1" id="KW-0812">Transmembrane</keyword>
<protein>
    <recommendedName>
        <fullName evidence="4">Dolichyl-phosphate-mannose-protein mannosyltransferase</fullName>
    </recommendedName>
</protein>
<sequence>MLLVWLFFIIELLIVFIFKDVFSQSNIVGLILVILNLPFLIFTLGLFRGKIRLILLLGLFSRMSLMFIDIFAKGVITLPHSGNDTEGFYHHGIAISQNISLLQESIYGGIYSKFLGVLFFIVGDQRIVAQYFNVLVSLSTIMIVYKILKEFNVSDKVKTVCLILITFFPQALIFSSILLREAIITFLVVTSFYYFFKWYKVALNRYFFLSLIILLIGASFHSGVIGIIIGYFFVFLFIRRQSLELAFTPKSIFLFIILLFFVLSLSVIPLDSIPFMNKFSNRLTDSSDIYGIAEGSNRGGAAYLNEITINNPFQLILYAPIKMFYFIGSPFPWNWRNIFDVLSFVQDSLIYLMLFLYPILNFKKLLRRDPLIMGTFIMLLSVIFIFGIGVSNAGTALRHRYKIFHLLILFFAFVITTKKNKGSKGMVRDQ</sequence>
<keyword evidence="1" id="KW-1133">Transmembrane helix</keyword>
<feature type="transmembrane region" description="Helical" evidence="1">
    <location>
        <begin position="251"/>
        <end position="270"/>
    </location>
</feature>
<gene>
    <name evidence="2" type="ORF">GA0061094_3362</name>
</gene>
<proteinExistence type="predicted"/>
<organism evidence="2 3">
    <name type="scientific">[Bacillus] enclensis</name>
    <dbReference type="NCBI Taxonomy" id="1402860"/>
    <lineage>
        <taxon>Bacteria</taxon>
        <taxon>Bacillati</taxon>
        <taxon>Bacillota</taxon>
        <taxon>Bacilli</taxon>
        <taxon>Bacillales</taxon>
        <taxon>Bacillaceae</taxon>
        <taxon>Rossellomorea</taxon>
    </lineage>
</organism>
<dbReference type="Proteomes" id="UP000181997">
    <property type="component" value="Unassembled WGS sequence"/>
</dbReference>
<reference evidence="3" key="1">
    <citation type="submission" date="2016-08" db="EMBL/GenBank/DDBJ databases">
        <authorList>
            <person name="Varghese N."/>
            <person name="Submissions Spin"/>
        </authorList>
    </citation>
    <scope>NUCLEOTIDE SEQUENCE [LARGE SCALE GENOMIC DNA]</scope>
    <source>
        <strain evidence="3">SGD-1123</strain>
    </source>
</reference>
<feature type="transmembrane region" description="Helical" evidence="1">
    <location>
        <begin position="372"/>
        <end position="393"/>
    </location>
</feature>
<evidence type="ECO:0000313" key="3">
    <source>
        <dbReference type="Proteomes" id="UP000181997"/>
    </source>
</evidence>